<keyword evidence="1" id="KW-0449">Lipoprotein</keyword>
<evidence type="ECO:0000313" key="2">
    <source>
        <dbReference type="Proteomes" id="UP000295263"/>
    </source>
</evidence>
<accession>A0ABD7QJH4</accession>
<gene>
    <name evidence="1" type="ORF">EC841_10329</name>
</gene>
<dbReference type="AlphaFoldDB" id="A0ABD7QJH4"/>
<dbReference type="RefSeq" id="WP_132511892.1">
    <property type="nucleotide sequence ID" value="NZ_SLYQ01000003.1"/>
</dbReference>
<dbReference type="Gene3D" id="2.40.50.420">
    <property type="entry name" value="Envelope glycoprotein gp160, DUF2291, alpha/beta domain"/>
    <property type="match status" value="1"/>
</dbReference>
<dbReference type="InterPro" id="IPR014582">
    <property type="entry name" value="UCP033535_lipo"/>
</dbReference>
<protein>
    <submittedName>
        <fullName evidence="1">Lipoprotein</fullName>
    </submittedName>
</protein>
<dbReference type="PIRSF" id="PIRSF033535">
    <property type="entry name" value="UCP033535_plp"/>
    <property type="match status" value="1"/>
</dbReference>
<dbReference type="Pfam" id="PF10054">
    <property type="entry name" value="DUF2291"/>
    <property type="match status" value="1"/>
</dbReference>
<dbReference type="Gene3D" id="1.10.10.1260">
    <property type="entry name" value="Envelope glycoprotein gp160, DUF2291, helical domain"/>
    <property type="match status" value="1"/>
</dbReference>
<sequence>MSGVSALSARHSRQRIRRYALTGLAVAAAIAAIAADTKVVRTGSGTAAEAQGFSAETYGDKTFPDIKRAVESRAVEASELAAALKADPQAAIKKYGVGATLPVMAVRFQGAVGDEKSGIFSVAVPGLPEGWKIRLQTGPVLTGTELRDATGSIQFGDFTNQIEYQNAGAALNRTLKATLLDTLDRQALPGKQVAVVGVFRLLTPNNWLVTPVSLEVK</sequence>
<dbReference type="SUPFAM" id="SSF141318">
    <property type="entry name" value="TM0957-like"/>
    <property type="match status" value="1"/>
</dbReference>
<comment type="caution">
    <text evidence="1">The sequence shown here is derived from an EMBL/GenBank/DDBJ whole genome shotgun (WGS) entry which is preliminary data.</text>
</comment>
<reference evidence="1 2" key="1">
    <citation type="submission" date="2019-03" db="EMBL/GenBank/DDBJ databases">
        <title>Genomic analyses of the natural microbiome of Caenorhabditis elegans.</title>
        <authorList>
            <person name="Samuel B."/>
        </authorList>
    </citation>
    <scope>NUCLEOTIDE SEQUENCE [LARGE SCALE GENOMIC DNA]</scope>
    <source>
        <strain evidence="1 2">JUb54</strain>
    </source>
</reference>
<dbReference type="EMBL" id="SLYQ01000003">
    <property type="protein sequence ID" value="TCQ73860.1"/>
    <property type="molecule type" value="Genomic_DNA"/>
</dbReference>
<name>A0ABD7QJH4_RAOOR</name>
<dbReference type="InterPro" id="IPR036215">
    <property type="entry name" value="TM0957-like_sf"/>
</dbReference>
<dbReference type="Proteomes" id="UP000295263">
    <property type="component" value="Unassembled WGS sequence"/>
</dbReference>
<organism evidence="1 2">
    <name type="scientific">Raoultella ornithinolytica</name>
    <name type="common">Klebsiella ornithinolytica</name>
    <dbReference type="NCBI Taxonomy" id="54291"/>
    <lineage>
        <taxon>Bacteria</taxon>
        <taxon>Pseudomonadati</taxon>
        <taxon>Pseudomonadota</taxon>
        <taxon>Gammaproteobacteria</taxon>
        <taxon>Enterobacterales</taxon>
        <taxon>Enterobacteriaceae</taxon>
        <taxon>Klebsiella/Raoultella group</taxon>
        <taxon>Raoultella</taxon>
    </lineage>
</organism>
<proteinExistence type="predicted"/>
<evidence type="ECO:0000313" key="1">
    <source>
        <dbReference type="EMBL" id="TCQ73860.1"/>
    </source>
</evidence>